<dbReference type="PANTHER" id="PTHR33193">
    <property type="entry name" value="DOMAIN PROTEIN, PUTATIVE (DUF3511)-RELATED"/>
    <property type="match status" value="1"/>
</dbReference>
<feature type="region of interest" description="Disordered" evidence="1">
    <location>
        <begin position="57"/>
        <end position="103"/>
    </location>
</feature>
<name>A0A6V7P0N8_ANACO</name>
<proteinExistence type="predicted"/>
<dbReference type="InterPro" id="IPR021899">
    <property type="entry name" value="DUF3511"/>
</dbReference>
<reference evidence="2" key="1">
    <citation type="submission" date="2020-07" db="EMBL/GenBank/DDBJ databases">
        <authorList>
            <person name="Lin J."/>
        </authorList>
    </citation>
    <scope>NUCLEOTIDE SEQUENCE</scope>
</reference>
<gene>
    <name evidence="2" type="ORF">CB5_LOCUS7489</name>
</gene>
<feature type="compositionally biased region" description="Low complexity" evidence="1">
    <location>
        <begin position="60"/>
        <end position="82"/>
    </location>
</feature>
<organism evidence="2">
    <name type="scientific">Ananas comosus var. bracteatus</name>
    <name type="common">red pineapple</name>
    <dbReference type="NCBI Taxonomy" id="296719"/>
    <lineage>
        <taxon>Eukaryota</taxon>
        <taxon>Viridiplantae</taxon>
        <taxon>Streptophyta</taxon>
        <taxon>Embryophyta</taxon>
        <taxon>Tracheophyta</taxon>
        <taxon>Spermatophyta</taxon>
        <taxon>Magnoliopsida</taxon>
        <taxon>Liliopsida</taxon>
        <taxon>Poales</taxon>
        <taxon>Bromeliaceae</taxon>
        <taxon>Bromelioideae</taxon>
        <taxon>Ananas</taxon>
    </lineage>
</organism>
<sequence>MAREGYRSKSYADGRMQVVPYGLRSYSSSSSRGYFSSYEYQYEYGYEYDPRASKGMEVYGGKQPSLPSKPSSSSSSSSSSNRSKNKNGGSGGGGGGGGGWVFGDPEFQRKKRVASYKAYSAEGKLKRSFGRSFRWLKDRYNDAVYGWW</sequence>
<dbReference type="EMBL" id="LR862143">
    <property type="protein sequence ID" value="CAD1824278.1"/>
    <property type="molecule type" value="Genomic_DNA"/>
</dbReference>
<feature type="compositionally biased region" description="Gly residues" evidence="1">
    <location>
        <begin position="88"/>
        <end position="101"/>
    </location>
</feature>
<dbReference type="PANTHER" id="PTHR33193:SF62">
    <property type="entry name" value="FAMILY ABC TRANSPORTER, PUTATIVE (DUF3511)-RELATED"/>
    <property type="match status" value="1"/>
</dbReference>
<evidence type="ECO:0000256" key="1">
    <source>
        <dbReference type="SAM" id="MobiDB-lite"/>
    </source>
</evidence>
<protein>
    <submittedName>
        <fullName evidence="2">Uncharacterized protein</fullName>
    </submittedName>
</protein>
<accession>A0A6V7P0N8</accession>
<dbReference type="Pfam" id="PF12023">
    <property type="entry name" value="DUF3511"/>
    <property type="match status" value="1"/>
</dbReference>
<evidence type="ECO:0000313" key="2">
    <source>
        <dbReference type="EMBL" id="CAD1824278.1"/>
    </source>
</evidence>
<dbReference type="AlphaFoldDB" id="A0A6V7P0N8"/>